<gene>
    <name evidence="2" type="ORF">M9458_020412</name>
</gene>
<evidence type="ECO:0000256" key="1">
    <source>
        <dbReference type="SAM" id="MobiDB-lite"/>
    </source>
</evidence>
<evidence type="ECO:0000313" key="2">
    <source>
        <dbReference type="EMBL" id="KAL0184716.1"/>
    </source>
</evidence>
<sequence length="101" mass="11412">FAEFLRSGSHFTQEELQNHENQYGVGGAYYENALFNSSSSDTHSFRGEAEDNSEDEPDRNSLPMLNNIPSPAVYTQAVCPYPPVTYTPQPEPMDPEDQDFF</sequence>
<name>A0ABD0QFI9_CIRMR</name>
<dbReference type="AlphaFoldDB" id="A0ABD0QFI9"/>
<feature type="non-terminal residue" evidence="2">
    <location>
        <position position="1"/>
    </location>
</feature>
<protein>
    <submittedName>
        <fullName evidence="2">Uncharacterized protein</fullName>
    </submittedName>
</protein>
<organism evidence="2 3">
    <name type="scientific">Cirrhinus mrigala</name>
    <name type="common">Mrigala</name>
    <dbReference type="NCBI Taxonomy" id="683832"/>
    <lineage>
        <taxon>Eukaryota</taxon>
        <taxon>Metazoa</taxon>
        <taxon>Chordata</taxon>
        <taxon>Craniata</taxon>
        <taxon>Vertebrata</taxon>
        <taxon>Euteleostomi</taxon>
        <taxon>Actinopterygii</taxon>
        <taxon>Neopterygii</taxon>
        <taxon>Teleostei</taxon>
        <taxon>Ostariophysi</taxon>
        <taxon>Cypriniformes</taxon>
        <taxon>Cyprinidae</taxon>
        <taxon>Labeoninae</taxon>
        <taxon>Labeonini</taxon>
        <taxon>Cirrhinus</taxon>
    </lineage>
</organism>
<evidence type="ECO:0000313" key="3">
    <source>
        <dbReference type="Proteomes" id="UP001529510"/>
    </source>
</evidence>
<proteinExistence type="predicted"/>
<dbReference type="EMBL" id="JAMKFB020000009">
    <property type="protein sequence ID" value="KAL0184716.1"/>
    <property type="molecule type" value="Genomic_DNA"/>
</dbReference>
<keyword evidence="3" id="KW-1185">Reference proteome</keyword>
<reference evidence="2 3" key="1">
    <citation type="submission" date="2024-05" db="EMBL/GenBank/DDBJ databases">
        <title>Genome sequencing and assembly of Indian major carp, Cirrhinus mrigala (Hamilton, 1822).</title>
        <authorList>
            <person name="Mohindra V."/>
            <person name="Chowdhury L.M."/>
            <person name="Lal K."/>
            <person name="Jena J.K."/>
        </authorList>
    </citation>
    <scope>NUCLEOTIDE SEQUENCE [LARGE SCALE GENOMIC DNA]</scope>
    <source>
        <strain evidence="2">CM1030</strain>
        <tissue evidence="2">Blood</tissue>
    </source>
</reference>
<dbReference type="Proteomes" id="UP001529510">
    <property type="component" value="Unassembled WGS sequence"/>
</dbReference>
<comment type="caution">
    <text evidence="2">The sequence shown here is derived from an EMBL/GenBank/DDBJ whole genome shotgun (WGS) entry which is preliminary data.</text>
</comment>
<accession>A0ABD0QFI9</accession>
<feature type="region of interest" description="Disordered" evidence="1">
    <location>
        <begin position="37"/>
        <end position="67"/>
    </location>
</feature>